<dbReference type="PROSITE" id="PS51034">
    <property type="entry name" value="ZP_2"/>
    <property type="match status" value="1"/>
</dbReference>
<organism evidence="5 6">
    <name type="scientific">Ascaris lumbricoides</name>
    <name type="common">Giant roundworm</name>
    <dbReference type="NCBI Taxonomy" id="6252"/>
    <lineage>
        <taxon>Eukaryota</taxon>
        <taxon>Metazoa</taxon>
        <taxon>Ecdysozoa</taxon>
        <taxon>Nematoda</taxon>
        <taxon>Chromadorea</taxon>
        <taxon>Rhabditida</taxon>
        <taxon>Spirurina</taxon>
        <taxon>Ascaridomorpha</taxon>
        <taxon>Ascaridoidea</taxon>
        <taxon>Ascarididae</taxon>
        <taxon>Ascaris</taxon>
    </lineage>
</organism>
<feature type="signal peptide" evidence="3">
    <location>
        <begin position="1"/>
        <end position="17"/>
    </location>
</feature>
<evidence type="ECO:0000259" key="4">
    <source>
        <dbReference type="PROSITE" id="PS51034"/>
    </source>
</evidence>
<dbReference type="AlphaFoldDB" id="A0A0M3HM55"/>
<dbReference type="PANTHER" id="PTHR22907:SF51">
    <property type="entry name" value="CUTICLIN-1"/>
    <property type="match status" value="1"/>
</dbReference>
<keyword evidence="2 3" id="KW-0732">Signal</keyword>
<accession>A0A0M3HM55</accession>
<dbReference type="WBParaSite" id="ALUE_0000260001-mRNA-1">
    <property type="protein sequence ID" value="ALUE_0000260001-mRNA-1"/>
    <property type="gene ID" value="ALUE_0000260001"/>
</dbReference>
<sequence>MLQRYVLLCLPLAFAVSVDNDVVGEPEIECGADAIGITFTTRKPFHGHLFVKGRFDDADCKNEQIGRPFTGITLHFETCGMSRLRSLYV</sequence>
<reference evidence="6" key="1">
    <citation type="submission" date="2017-02" db="UniProtKB">
        <authorList>
            <consortium name="WormBaseParasite"/>
        </authorList>
    </citation>
    <scope>IDENTIFICATION</scope>
</reference>
<protein>
    <submittedName>
        <fullName evidence="6">ZP domain-containing protein</fullName>
    </submittedName>
</protein>
<feature type="chain" id="PRO_5005656527" evidence="3">
    <location>
        <begin position="18"/>
        <end position="89"/>
    </location>
</feature>
<evidence type="ECO:0000256" key="1">
    <source>
        <dbReference type="ARBA" id="ARBA00022460"/>
    </source>
</evidence>
<dbReference type="InterPro" id="IPR056953">
    <property type="entry name" value="CUT_N"/>
</dbReference>
<dbReference type="InterPro" id="IPR051962">
    <property type="entry name" value="Cuticlin"/>
</dbReference>
<keyword evidence="5" id="KW-1185">Reference proteome</keyword>
<keyword evidence="1" id="KW-0193">Cuticle</keyword>
<evidence type="ECO:0000256" key="2">
    <source>
        <dbReference type="ARBA" id="ARBA00022729"/>
    </source>
</evidence>
<evidence type="ECO:0000256" key="3">
    <source>
        <dbReference type="SAM" id="SignalP"/>
    </source>
</evidence>
<feature type="domain" description="ZP" evidence="4">
    <location>
        <begin position="29"/>
        <end position="89"/>
    </location>
</feature>
<dbReference type="PANTHER" id="PTHR22907">
    <property type="entry name" value="GH04558P"/>
    <property type="match status" value="1"/>
</dbReference>
<evidence type="ECO:0000313" key="5">
    <source>
        <dbReference type="Proteomes" id="UP000036681"/>
    </source>
</evidence>
<evidence type="ECO:0000313" key="6">
    <source>
        <dbReference type="WBParaSite" id="ALUE_0000260001-mRNA-1"/>
    </source>
</evidence>
<proteinExistence type="predicted"/>
<name>A0A0M3HM55_ASCLU</name>
<dbReference type="Proteomes" id="UP000036681">
    <property type="component" value="Unplaced"/>
</dbReference>
<dbReference type="InterPro" id="IPR001507">
    <property type="entry name" value="ZP_dom"/>
</dbReference>
<dbReference type="Pfam" id="PF25057">
    <property type="entry name" value="CUT_N"/>
    <property type="match status" value="1"/>
</dbReference>
<dbReference type="GO" id="GO:0042302">
    <property type="term" value="F:structural constituent of cuticle"/>
    <property type="evidence" value="ECO:0007669"/>
    <property type="project" value="UniProtKB-KW"/>
</dbReference>